<evidence type="ECO:0000256" key="4">
    <source>
        <dbReference type="PROSITE-ProRule" id="PRU00175"/>
    </source>
</evidence>
<feature type="region of interest" description="Disordered" evidence="6">
    <location>
        <begin position="710"/>
        <end position="747"/>
    </location>
</feature>
<dbReference type="InterPro" id="IPR019568">
    <property type="entry name" value="Rapsyn_myristoylation/link_N"/>
</dbReference>
<dbReference type="PANTHER" id="PTHR46574:SF1">
    <property type="entry name" value="43 KDA RECEPTOR-ASSOCIATED PROTEIN OF THE SYNAPSE"/>
    <property type="match status" value="1"/>
</dbReference>
<dbReference type="Gene3D" id="1.25.40.10">
    <property type="entry name" value="Tetratricopeptide repeat domain"/>
    <property type="match status" value="2"/>
</dbReference>
<dbReference type="Pfam" id="PF13424">
    <property type="entry name" value="TPR_12"/>
    <property type="match status" value="1"/>
</dbReference>
<dbReference type="InterPro" id="IPR013083">
    <property type="entry name" value="Znf_RING/FYVE/PHD"/>
</dbReference>
<evidence type="ECO:0000313" key="9">
    <source>
        <dbReference type="Proteomes" id="UP001620626"/>
    </source>
</evidence>
<evidence type="ECO:0000256" key="3">
    <source>
        <dbReference type="ARBA" id="ARBA00022833"/>
    </source>
</evidence>
<evidence type="ECO:0000256" key="1">
    <source>
        <dbReference type="ARBA" id="ARBA00022723"/>
    </source>
</evidence>
<feature type="compositionally biased region" description="Basic residues" evidence="6">
    <location>
        <begin position="870"/>
        <end position="881"/>
    </location>
</feature>
<dbReference type="PANTHER" id="PTHR46574">
    <property type="entry name" value="43 KDA RECEPTOR-ASSOCIATED PROTEIN OF THE SYNAPSE"/>
    <property type="match status" value="1"/>
</dbReference>
<dbReference type="InterPro" id="IPR019734">
    <property type="entry name" value="TPR_rpt"/>
</dbReference>
<dbReference type="CDD" id="cd16478">
    <property type="entry name" value="RING-H2_Rapsyn"/>
    <property type="match status" value="1"/>
</dbReference>
<dbReference type="InterPro" id="IPR001841">
    <property type="entry name" value="Znf_RING"/>
</dbReference>
<dbReference type="SMART" id="SM00249">
    <property type="entry name" value="PHD"/>
    <property type="match status" value="1"/>
</dbReference>
<dbReference type="InterPro" id="IPR011990">
    <property type="entry name" value="TPR-like_helical_dom_sf"/>
</dbReference>
<dbReference type="GO" id="GO:0005737">
    <property type="term" value="C:cytoplasm"/>
    <property type="evidence" value="ECO:0007669"/>
    <property type="project" value="UniProtKB-ARBA"/>
</dbReference>
<sequence length="889" mass="99323">MGIRDGTEFRFPAFGGRNFGFRFRILWGLGMPSLRKRSDGPASSPASAFVPLLFHPLIPSHFPILLQLPPPPLAHPYPSLAHQLATNFGHFPPAMSLMLAQLFPLFPLLHFHTTKSRSSSRKTKAISKSELFNGAVANFDAPNTQQMGRTLRRHQFCPRRNSERELSSSVTPSRMGNLLNIRTRHARSQMRNGIKQYQQQNPQQAIRQWRAALRRLKSVEDKFITIGYIVQAFCDSGEFEQMLYAAVGQVDLANGHQDDFMKSEALLNLARANERLAEFEKAIGYADSSLELPGIDRRSPGYAHLVLALAHMGLSNFQSSLQQFEKAMKIANANADKLLELQLSLGLGNLFTLIRDLNKALVFLQNALGILQGIEANHVHAKYKSAILYQLSVILRLKGRYSEAREVCEESMELAKKVGNKPVFARALASLADICSELGETEARETVTKSWARYEQAFRLLRKLNDRMGQVTVLAQMAKSAAENKGVHYAGRCECQAIQLNKKCLEMATMIGAKHPMMECHQRLQELYIQLSDNENAEQSARDQSLLVREMELFCNFCGQRYGEADESLQALSCSHIFHERCLQKFFVRLGESPTTCPKCRSHTSLMENISLSSSNAQTPANETDSNIAEFGVCPLPTDPCTSAASTSAQIQQPPPIPAVVLCERNFDDSRWKANSHFAAVPSPSSATTEMSSAERRICLSTSTVSSTCSISMRQKGGKESDDGTPKNGQNGRGQKRREDKQRRTAQPIATLSTFATQKENALPIGRDNGTDCSVWHSEFKADDANIALPLSSLDGSAKQKTQPNYLARRRRTKKATAPPSTKGLLALGRERMAAISPVAEEEEEEEEEADREDEDEDTDQREEDDRREKGRRKETKRRRESSRGVTEL</sequence>
<keyword evidence="2 4" id="KW-0863">Zinc-finger</keyword>
<feature type="compositionally biased region" description="Acidic residues" evidence="6">
    <location>
        <begin position="840"/>
        <end position="863"/>
    </location>
</feature>
<feature type="coiled-coil region" evidence="5">
    <location>
        <begin position="314"/>
        <end position="341"/>
    </location>
</feature>
<evidence type="ECO:0000256" key="5">
    <source>
        <dbReference type="SAM" id="Coils"/>
    </source>
</evidence>
<gene>
    <name evidence="8" type="ORF">niasHT_035415</name>
</gene>
<feature type="domain" description="RING-type" evidence="7">
    <location>
        <begin position="555"/>
        <end position="601"/>
    </location>
</feature>
<reference evidence="8 9" key="1">
    <citation type="submission" date="2024-10" db="EMBL/GenBank/DDBJ databases">
        <authorList>
            <person name="Kim D."/>
        </authorList>
    </citation>
    <scope>NUCLEOTIDE SEQUENCE [LARGE SCALE GENOMIC DNA]</scope>
    <source>
        <strain evidence="8">BH-2024</strain>
    </source>
</reference>
<protein>
    <recommendedName>
        <fullName evidence="7">RING-type domain-containing protein</fullName>
    </recommendedName>
</protein>
<dbReference type="GO" id="GO:0008270">
    <property type="term" value="F:zinc ion binding"/>
    <property type="evidence" value="ECO:0007669"/>
    <property type="project" value="UniProtKB-KW"/>
</dbReference>
<dbReference type="AlphaFoldDB" id="A0ABD2HXT6"/>
<dbReference type="InterPro" id="IPR001965">
    <property type="entry name" value="Znf_PHD"/>
</dbReference>
<proteinExistence type="predicted"/>
<evidence type="ECO:0000259" key="7">
    <source>
        <dbReference type="PROSITE" id="PS50089"/>
    </source>
</evidence>
<dbReference type="InterPro" id="IPR052480">
    <property type="entry name" value="RAPsyn"/>
</dbReference>
<dbReference type="EMBL" id="JBICBT010001324">
    <property type="protein sequence ID" value="KAL3073139.1"/>
    <property type="molecule type" value="Genomic_DNA"/>
</dbReference>
<dbReference type="Pfam" id="PF14634">
    <property type="entry name" value="zf-RING_5"/>
    <property type="match status" value="1"/>
</dbReference>
<dbReference type="Gene3D" id="3.30.40.10">
    <property type="entry name" value="Zinc/RING finger domain, C3HC4 (zinc finger)"/>
    <property type="match status" value="1"/>
</dbReference>
<keyword evidence="1" id="KW-0479">Metal-binding</keyword>
<accession>A0ABD2HXT6</accession>
<dbReference type="SMART" id="SM00184">
    <property type="entry name" value="RING"/>
    <property type="match status" value="1"/>
</dbReference>
<evidence type="ECO:0000256" key="6">
    <source>
        <dbReference type="SAM" id="MobiDB-lite"/>
    </source>
</evidence>
<name>A0ABD2HXT6_9BILA</name>
<dbReference type="Pfam" id="PF10579">
    <property type="entry name" value="Rapsyn_N"/>
    <property type="match status" value="1"/>
</dbReference>
<dbReference type="SUPFAM" id="SSF57850">
    <property type="entry name" value="RING/U-box"/>
    <property type="match status" value="1"/>
</dbReference>
<keyword evidence="5" id="KW-0175">Coiled coil</keyword>
<keyword evidence="3" id="KW-0862">Zinc</keyword>
<organism evidence="8 9">
    <name type="scientific">Heterodera trifolii</name>
    <dbReference type="NCBI Taxonomy" id="157864"/>
    <lineage>
        <taxon>Eukaryota</taxon>
        <taxon>Metazoa</taxon>
        <taxon>Ecdysozoa</taxon>
        <taxon>Nematoda</taxon>
        <taxon>Chromadorea</taxon>
        <taxon>Rhabditida</taxon>
        <taxon>Tylenchina</taxon>
        <taxon>Tylenchomorpha</taxon>
        <taxon>Tylenchoidea</taxon>
        <taxon>Heteroderidae</taxon>
        <taxon>Heteroderinae</taxon>
        <taxon>Heterodera</taxon>
    </lineage>
</organism>
<dbReference type="SMART" id="SM00028">
    <property type="entry name" value="TPR"/>
    <property type="match status" value="5"/>
</dbReference>
<evidence type="ECO:0000313" key="8">
    <source>
        <dbReference type="EMBL" id="KAL3073139.1"/>
    </source>
</evidence>
<dbReference type="PROSITE" id="PS50089">
    <property type="entry name" value="ZF_RING_2"/>
    <property type="match status" value="1"/>
</dbReference>
<evidence type="ECO:0000256" key="2">
    <source>
        <dbReference type="ARBA" id="ARBA00022771"/>
    </source>
</evidence>
<dbReference type="Proteomes" id="UP001620626">
    <property type="component" value="Unassembled WGS sequence"/>
</dbReference>
<comment type="caution">
    <text evidence="8">The sequence shown here is derived from an EMBL/GenBank/DDBJ whole genome shotgun (WGS) entry which is preliminary data.</text>
</comment>
<feature type="region of interest" description="Disordered" evidence="6">
    <location>
        <begin position="795"/>
        <end position="889"/>
    </location>
</feature>
<dbReference type="SUPFAM" id="SSF48452">
    <property type="entry name" value="TPR-like"/>
    <property type="match status" value="2"/>
</dbReference>
<keyword evidence="9" id="KW-1185">Reference proteome</keyword>